<dbReference type="GO" id="GO:0016740">
    <property type="term" value="F:transferase activity"/>
    <property type="evidence" value="ECO:0007669"/>
    <property type="project" value="UniProtKB-KW"/>
</dbReference>
<dbReference type="PANTHER" id="PTHR43685">
    <property type="entry name" value="GLYCOSYLTRANSFERASE"/>
    <property type="match status" value="1"/>
</dbReference>
<dbReference type="PANTHER" id="PTHR43685:SF3">
    <property type="entry name" value="SLR2126 PROTEIN"/>
    <property type="match status" value="1"/>
</dbReference>
<evidence type="ECO:0000313" key="4">
    <source>
        <dbReference type="EMBL" id="RCW92217.1"/>
    </source>
</evidence>
<dbReference type="InterPro" id="IPR001173">
    <property type="entry name" value="Glyco_trans_2-like"/>
</dbReference>
<feature type="domain" description="Glycosyltransferase 2-like" evidence="2">
    <location>
        <begin position="8"/>
        <end position="117"/>
    </location>
</feature>
<dbReference type="InterPro" id="IPR029044">
    <property type="entry name" value="Nucleotide-diphossugar_trans"/>
</dbReference>
<evidence type="ECO:0000259" key="3">
    <source>
        <dbReference type="Pfam" id="PF02709"/>
    </source>
</evidence>
<dbReference type="Proteomes" id="UP000253436">
    <property type="component" value="Unassembled WGS sequence"/>
</dbReference>
<dbReference type="Gene3D" id="3.90.550.10">
    <property type="entry name" value="Spore Coat Polysaccharide Biosynthesis Protein SpsA, Chain A"/>
    <property type="match status" value="1"/>
</dbReference>
<organism evidence="4 5">
    <name type="scientific">Winogradskyella arenosi</name>
    <dbReference type="NCBI Taxonomy" id="533325"/>
    <lineage>
        <taxon>Bacteria</taxon>
        <taxon>Pseudomonadati</taxon>
        <taxon>Bacteroidota</taxon>
        <taxon>Flavobacteriia</taxon>
        <taxon>Flavobacteriales</taxon>
        <taxon>Flavobacteriaceae</taxon>
        <taxon>Winogradskyella</taxon>
    </lineage>
</organism>
<comment type="caution">
    <text evidence="4">The sequence shown here is derived from an EMBL/GenBank/DDBJ whole genome shotgun (WGS) entry which is preliminary data.</text>
</comment>
<name>A0A368ZHV2_9FLAO</name>
<proteinExistence type="predicted"/>
<dbReference type="Pfam" id="PF02709">
    <property type="entry name" value="Glyco_transf_7C"/>
    <property type="match status" value="1"/>
</dbReference>
<dbReference type="EMBL" id="QPJO01000002">
    <property type="protein sequence ID" value="RCW92217.1"/>
    <property type="molecule type" value="Genomic_DNA"/>
</dbReference>
<dbReference type="AlphaFoldDB" id="A0A368ZHV2"/>
<sequence length="273" mass="31190">MQSNPKASVIISTYNKPSWLGWVLHSYTLQTEQNFEIIIADDGSDARTKAVIEQFASTSNLKISHVWQEDQGFQKTRILNKAIVASNSEYLIFTDGDCLARKDFVETHLGLRQKNGALSGGYFKMADSITSHINTTVISEQKCFEKDWLIAKGQPSSFKLNKLTRSKTKSQILNWITPTKATFDGMNVSCYKKAIVDVNGFDERMQYGGLDREVGERMMNNGIKFMQVRYSTICVHLHHERPYKTDKARALNEAIRTETKRKKKTWSPYGIKQ</sequence>
<dbReference type="RefSeq" id="WP_114308894.1">
    <property type="nucleotide sequence ID" value="NZ_QPJO01000002.1"/>
</dbReference>
<dbReference type="InterPro" id="IPR027791">
    <property type="entry name" value="Galactosyl_T_C"/>
</dbReference>
<dbReference type="SUPFAM" id="SSF53448">
    <property type="entry name" value="Nucleotide-diphospho-sugar transferases"/>
    <property type="match status" value="1"/>
</dbReference>
<feature type="domain" description="Galactosyltransferase C-terminal" evidence="3">
    <location>
        <begin position="182"/>
        <end position="239"/>
    </location>
</feature>
<dbReference type="Pfam" id="PF00535">
    <property type="entry name" value="Glycos_transf_2"/>
    <property type="match status" value="1"/>
</dbReference>
<protein>
    <submittedName>
        <fullName evidence="4">Glycosyltransferase involved in cell wall biosynthesis</fullName>
    </submittedName>
</protein>
<keyword evidence="1 4" id="KW-0808">Transferase</keyword>
<evidence type="ECO:0000313" key="5">
    <source>
        <dbReference type="Proteomes" id="UP000253436"/>
    </source>
</evidence>
<reference evidence="4 5" key="1">
    <citation type="submission" date="2018-07" db="EMBL/GenBank/DDBJ databases">
        <title>Genomic Encyclopedia of Type Strains, Phase III (KMG-III): the genomes of soil and plant-associated and newly described type strains.</title>
        <authorList>
            <person name="Whitman W."/>
        </authorList>
    </citation>
    <scope>NUCLEOTIDE SEQUENCE [LARGE SCALE GENOMIC DNA]</scope>
    <source>
        <strain evidence="4 5">CECT 7958</strain>
    </source>
</reference>
<gene>
    <name evidence="4" type="ORF">DFQ08_102240</name>
</gene>
<dbReference type="OrthoDB" id="9801954at2"/>
<dbReference type="InterPro" id="IPR050834">
    <property type="entry name" value="Glycosyltransf_2"/>
</dbReference>
<accession>A0A368ZHV2</accession>
<keyword evidence="5" id="KW-1185">Reference proteome</keyword>
<dbReference type="CDD" id="cd06420">
    <property type="entry name" value="GT2_Chondriotin_Pol_N"/>
    <property type="match status" value="1"/>
</dbReference>
<evidence type="ECO:0000256" key="1">
    <source>
        <dbReference type="ARBA" id="ARBA00022679"/>
    </source>
</evidence>
<evidence type="ECO:0000259" key="2">
    <source>
        <dbReference type="Pfam" id="PF00535"/>
    </source>
</evidence>